<evidence type="ECO:0000313" key="2">
    <source>
        <dbReference type="EMBL" id="SDS40964.1"/>
    </source>
</evidence>
<proteinExistence type="predicted"/>
<feature type="region of interest" description="Disordered" evidence="1">
    <location>
        <begin position="40"/>
        <end position="104"/>
    </location>
</feature>
<name>A0A1H1RZ07_9MICC</name>
<accession>A0A1H1RZ07</accession>
<gene>
    <name evidence="2" type="ORF">SAMN04489743_0009</name>
</gene>
<sequence length="104" mass="9726">MGLYFTGFKPLDARYSLILVKTVRIAAELLSLTSASVAGGAASDSDVAGPEVVGPDVAGGGEARSASGAHSGGMDGTPAAGSAVAGPEAPVGSADGAGTVPGPA</sequence>
<evidence type="ECO:0000313" key="3">
    <source>
        <dbReference type="Proteomes" id="UP000198751"/>
    </source>
</evidence>
<dbReference type="AlphaFoldDB" id="A0A1H1RZ07"/>
<reference evidence="3" key="1">
    <citation type="submission" date="2016-10" db="EMBL/GenBank/DDBJ databases">
        <authorList>
            <person name="Varghese N."/>
            <person name="Submissions S."/>
        </authorList>
    </citation>
    <scope>NUCLEOTIDE SEQUENCE [LARGE SCALE GENOMIC DNA]</scope>
    <source>
        <strain evidence="3">IMMIB L-1606</strain>
    </source>
</reference>
<dbReference type="Proteomes" id="UP000198751">
    <property type="component" value="Chromosome I"/>
</dbReference>
<keyword evidence="3" id="KW-1185">Reference proteome</keyword>
<feature type="compositionally biased region" description="Low complexity" evidence="1">
    <location>
        <begin position="40"/>
        <end position="49"/>
    </location>
</feature>
<evidence type="ECO:0000256" key="1">
    <source>
        <dbReference type="SAM" id="MobiDB-lite"/>
    </source>
</evidence>
<organism evidence="2 3">
    <name type="scientific">Pseudarthrobacter equi</name>
    <dbReference type="NCBI Taxonomy" id="728066"/>
    <lineage>
        <taxon>Bacteria</taxon>
        <taxon>Bacillati</taxon>
        <taxon>Actinomycetota</taxon>
        <taxon>Actinomycetes</taxon>
        <taxon>Micrococcales</taxon>
        <taxon>Micrococcaceae</taxon>
        <taxon>Pseudarthrobacter</taxon>
    </lineage>
</organism>
<dbReference type="EMBL" id="LT629779">
    <property type="protein sequence ID" value="SDS40964.1"/>
    <property type="molecule type" value="Genomic_DNA"/>
</dbReference>
<protein>
    <submittedName>
        <fullName evidence="2">Uncharacterized protein</fullName>
    </submittedName>
</protein>